<dbReference type="GO" id="GO:0005509">
    <property type="term" value="F:calcium ion binding"/>
    <property type="evidence" value="ECO:0007669"/>
    <property type="project" value="InterPro"/>
</dbReference>
<dbReference type="Gene3D" id="2.150.10.10">
    <property type="entry name" value="Serralysin-like metalloprotease, C-terminal"/>
    <property type="match status" value="4"/>
</dbReference>
<dbReference type="InterPro" id="IPR050557">
    <property type="entry name" value="RTX_toxin/Mannuronan_C5-epim"/>
</dbReference>
<dbReference type="SUPFAM" id="SSF51120">
    <property type="entry name" value="beta-Roll"/>
    <property type="match status" value="3"/>
</dbReference>
<dbReference type="PANTHER" id="PTHR38340:SF1">
    <property type="entry name" value="S-LAYER PROTEIN"/>
    <property type="match status" value="1"/>
</dbReference>
<organism evidence="3 4">
    <name type="scientific">Amaricoccus macauensis</name>
    <dbReference type="NCBI Taxonomy" id="57001"/>
    <lineage>
        <taxon>Bacteria</taxon>
        <taxon>Pseudomonadati</taxon>
        <taxon>Pseudomonadota</taxon>
        <taxon>Alphaproteobacteria</taxon>
        <taxon>Rhodobacterales</taxon>
        <taxon>Paracoccaceae</taxon>
        <taxon>Amaricoccus</taxon>
    </lineage>
</organism>
<dbReference type="InterPro" id="IPR001343">
    <property type="entry name" value="Hemolysn_Ca-bd"/>
</dbReference>
<keyword evidence="2" id="KW-0964">Secreted</keyword>
<dbReference type="AlphaFoldDB" id="A0A840SWJ3"/>
<evidence type="ECO:0000256" key="1">
    <source>
        <dbReference type="ARBA" id="ARBA00004613"/>
    </source>
</evidence>
<evidence type="ECO:0000313" key="4">
    <source>
        <dbReference type="Proteomes" id="UP000549457"/>
    </source>
</evidence>
<evidence type="ECO:0000256" key="2">
    <source>
        <dbReference type="ARBA" id="ARBA00022525"/>
    </source>
</evidence>
<dbReference type="RefSeq" id="WP_184154526.1">
    <property type="nucleotide sequence ID" value="NZ_JACHFM010000005.1"/>
</dbReference>
<gene>
    <name evidence="3" type="ORF">HNP73_004137</name>
</gene>
<dbReference type="InterPro" id="IPR011049">
    <property type="entry name" value="Serralysin-like_metalloprot_C"/>
</dbReference>
<accession>A0A840SWJ3</accession>
<dbReference type="GO" id="GO:0005576">
    <property type="term" value="C:extracellular region"/>
    <property type="evidence" value="ECO:0007669"/>
    <property type="project" value="UniProtKB-SubCell"/>
</dbReference>
<dbReference type="Pfam" id="PF00353">
    <property type="entry name" value="HemolysinCabind"/>
    <property type="match status" value="7"/>
</dbReference>
<proteinExistence type="predicted"/>
<dbReference type="EMBL" id="JACHFM010000005">
    <property type="protein sequence ID" value="MBB5224176.1"/>
    <property type="molecule type" value="Genomic_DNA"/>
</dbReference>
<protein>
    <submittedName>
        <fullName evidence="3">Ca2+-binding RTX toxin-like protein</fullName>
    </submittedName>
</protein>
<dbReference type="PANTHER" id="PTHR38340">
    <property type="entry name" value="S-LAYER PROTEIN"/>
    <property type="match status" value="1"/>
</dbReference>
<dbReference type="PRINTS" id="PR00313">
    <property type="entry name" value="CABNDNGRPT"/>
</dbReference>
<sequence>MAIIFGTNGNELNGWTALTGTRKADVIYGLGGDDYLSGGGGNDTLYGGEGNDTLVGGDGRDLLDGGEGLDLVSYSPNSGPVRVDLQSGFASFPGTNWPRETLISIEGAIGGQGRDTFIGNGAGNLFYGEQGNDTLIGNVGADTLDGGRGNDSLDGGNGLDLLIGGLGNDTMRGGLHNDTFLIDGHSNWDGREMSFTDTGADLIDGGAGTDTLYIPVEVVWPDVDVSEYYPAFATVTANLGTGTLRITDGSLSRLVSIENIETGAGDDTITGSAADNLIIAGDGANTVDGGAGNDTIIGGEWGFAGYTEVLRGGAGDDLIYGNGSQIEVETVYYTELGTDRLIGGAGNDTLHAGNGQVEMTGGTGADTFIFTDEMTFIQAFAPEYWSFASKTITDFNRQAGDMIHFETEEDFTFVGQTRANQMDVGEIGWHRDGRDVVIQAHVNEPEMSLYHEDEFLEIRLANYSGTLNANAFDLG</sequence>
<dbReference type="PROSITE" id="PS00330">
    <property type="entry name" value="HEMOLYSIN_CALCIUM"/>
    <property type="match status" value="6"/>
</dbReference>
<comment type="caution">
    <text evidence="3">The sequence shown here is derived from an EMBL/GenBank/DDBJ whole genome shotgun (WGS) entry which is preliminary data.</text>
</comment>
<dbReference type="InterPro" id="IPR018511">
    <property type="entry name" value="Hemolysin-typ_Ca-bd_CS"/>
</dbReference>
<evidence type="ECO:0000313" key="3">
    <source>
        <dbReference type="EMBL" id="MBB5224176.1"/>
    </source>
</evidence>
<keyword evidence="4" id="KW-1185">Reference proteome</keyword>
<reference evidence="3 4" key="1">
    <citation type="submission" date="2020-08" db="EMBL/GenBank/DDBJ databases">
        <title>Genomic Encyclopedia of Type Strains, Phase IV (KMG-IV): sequencing the most valuable type-strain genomes for metagenomic binning, comparative biology and taxonomic classification.</title>
        <authorList>
            <person name="Goeker M."/>
        </authorList>
    </citation>
    <scope>NUCLEOTIDE SEQUENCE [LARGE SCALE GENOMIC DNA]</scope>
    <source>
        <strain evidence="3 4">DSM 101730</strain>
    </source>
</reference>
<name>A0A840SWJ3_9RHOB</name>
<dbReference type="Proteomes" id="UP000549457">
    <property type="component" value="Unassembled WGS sequence"/>
</dbReference>
<comment type="subcellular location">
    <subcellularLocation>
        <location evidence="1">Secreted</location>
    </subcellularLocation>
</comment>